<evidence type="ECO:0000313" key="1">
    <source>
        <dbReference type="EMBL" id="AEI30559.1"/>
    </source>
</evidence>
<accession>F8UHQ2</accession>
<reference evidence="1" key="1">
    <citation type="submission" date="2011-04" db="EMBL/GenBank/DDBJ databases">
        <title>Taxonomic and functional metagenomic profiling of the microbial community in the anoxic sediment of a brackish shallow lake (Laguna de Carrizo Central Spain).</title>
        <authorList>
            <consortium name="CONSOLIDER consortium CSD2007-00005"/>
            <person name="Guazzaroni M.-E."/>
            <person name="Richter M."/>
            <person name="Garcia-Salamanca A."/>
            <person name="Yarza P."/>
            <person name="Ferrer M."/>
        </authorList>
    </citation>
    <scope>NUCLEOTIDE SEQUENCE</scope>
</reference>
<dbReference type="CDD" id="cd01029">
    <property type="entry name" value="TOPRIM_primases"/>
    <property type="match status" value="1"/>
</dbReference>
<protein>
    <submittedName>
        <fullName evidence="1">Phage related protein</fullName>
    </submittedName>
</protein>
<proteinExistence type="predicted"/>
<sequence length="253" mass="27858">MSELQIPKGVQELTKDNRIVRAVWDYRDARGTVVGYVVRWEGLDGSKEIRPYFQCAPNGNWRQGGTPPRAPLYELPRLLRSPGVPVLLVEGEKCALSVNEQTDGLATTSLGGANRASGADWQPLAGREVLIWPDADEPGWSYARDVLGILAQLEPRPHVSVIDANALGLSEGGDVADWLDSHPSAGFQDILDLPRLTDDAVERLRESVPPAVLADARRDHSKDVRMSKYVPDIDHILHAAIILARANRRRLDA</sequence>
<name>F8UHQ2_9ZZZZ</name>
<dbReference type="EMBL" id="JF805224">
    <property type="protein sequence ID" value="AEI30559.1"/>
    <property type="molecule type" value="Genomic_DNA"/>
</dbReference>
<dbReference type="Gene3D" id="3.40.1360.10">
    <property type="match status" value="1"/>
</dbReference>
<organism evidence="1">
    <name type="scientific">uncultured microorganism</name>
    <dbReference type="NCBI Taxonomy" id="358574"/>
    <lineage>
        <taxon>unclassified sequences</taxon>
        <taxon>environmental samples</taxon>
    </lineage>
</organism>
<dbReference type="InterPro" id="IPR034154">
    <property type="entry name" value="TOPRIM_DnaG/twinkle"/>
</dbReference>
<feature type="non-terminal residue" evidence="1">
    <location>
        <position position="253"/>
    </location>
</feature>
<gene>
    <name evidence="1" type="ORF">LDC_03386</name>
</gene>
<dbReference type="AlphaFoldDB" id="F8UHQ2"/>